<keyword evidence="1" id="KW-0732">Signal</keyword>
<organism evidence="2 3">
    <name type="scientific">Streptomyces clavifer</name>
    <dbReference type="NCBI Taxonomy" id="68188"/>
    <lineage>
        <taxon>Bacteria</taxon>
        <taxon>Bacillati</taxon>
        <taxon>Actinomycetota</taxon>
        <taxon>Actinomycetes</taxon>
        <taxon>Kitasatosporales</taxon>
        <taxon>Streptomycetaceae</taxon>
        <taxon>Streptomyces</taxon>
    </lineage>
</organism>
<keyword evidence="3" id="KW-1185">Reference proteome</keyword>
<proteinExistence type="predicted"/>
<feature type="chain" id="PRO_5045323958" description="Secreted protein" evidence="1">
    <location>
        <begin position="28"/>
        <end position="91"/>
    </location>
</feature>
<sequence length="91" mass="8860">MRKLQKAAVVVAMLGSVGFIGAGTASAGGHGGPDIDVTQSSVCTSHDANVDVLGNVGILNGVASNLLNGEGDAGAQSTKLGSTLDCSNDAF</sequence>
<reference evidence="2 3" key="1">
    <citation type="submission" date="2021-03" db="EMBL/GenBank/DDBJ databases">
        <title>Sequencing the genomes of 1000 actinobacteria strains.</title>
        <authorList>
            <person name="Klenk H.-P."/>
        </authorList>
    </citation>
    <scope>NUCLEOTIDE SEQUENCE [LARGE SCALE GENOMIC DNA]</scope>
    <source>
        <strain evidence="2 3">DSM 40843</strain>
    </source>
</reference>
<evidence type="ECO:0008006" key="4">
    <source>
        <dbReference type="Google" id="ProtNLM"/>
    </source>
</evidence>
<protein>
    <recommendedName>
        <fullName evidence="4">Secreted protein</fullName>
    </recommendedName>
</protein>
<evidence type="ECO:0000313" key="3">
    <source>
        <dbReference type="Proteomes" id="UP001519311"/>
    </source>
</evidence>
<dbReference type="EMBL" id="JAGINS010000001">
    <property type="protein sequence ID" value="MBP2358181.1"/>
    <property type="molecule type" value="Genomic_DNA"/>
</dbReference>
<dbReference type="GeneID" id="97345696"/>
<comment type="caution">
    <text evidence="2">The sequence shown here is derived from an EMBL/GenBank/DDBJ whole genome shotgun (WGS) entry which is preliminary data.</text>
</comment>
<gene>
    <name evidence="2" type="ORF">JOF59_000581</name>
</gene>
<name>A0ABS4V304_9ACTN</name>
<dbReference type="RefSeq" id="WP_056792023.1">
    <property type="nucleotide sequence ID" value="NZ_BMWJ01000002.1"/>
</dbReference>
<feature type="signal peptide" evidence="1">
    <location>
        <begin position="1"/>
        <end position="27"/>
    </location>
</feature>
<evidence type="ECO:0000313" key="2">
    <source>
        <dbReference type="EMBL" id="MBP2358181.1"/>
    </source>
</evidence>
<accession>A0ABS4V304</accession>
<dbReference type="Proteomes" id="UP001519311">
    <property type="component" value="Unassembled WGS sequence"/>
</dbReference>
<evidence type="ECO:0000256" key="1">
    <source>
        <dbReference type="SAM" id="SignalP"/>
    </source>
</evidence>